<evidence type="ECO:0000313" key="3">
    <source>
        <dbReference type="Proteomes" id="UP001348149"/>
    </source>
</evidence>
<gene>
    <name evidence="2" type="ORF">VK792_05350</name>
</gene>
<dbReference type="Gene3D" id="3.40.50.1820">
    <property type="entry name" value="alpha/beta hydrolase"/>
    <property type="match status" value="1"/>
</dbReference>
<dbReference type="RefSeq" id="WP_326296327.1">
    <property type="nucleotide sequence ID" value="NZ_JAYLLH010000005.1"/>
</dbReference>
<dbReference type="Proteomes" id="UP001348149">
    <property type="component" value="Unassembled WGS sequence"/>
</dbReference>
<dbReference type="PANTHER" id="PTHR43194">
    <property type="entry name" value="HYDROLASE ALPHA/BETA FOLD FAMILY"/>
    <property type="match status" value="1"/>
</dbReference>
<keyword evidence="3" id="KW-1185">Reference proteome</keyword>
<organism evidence="2 3">
    <name type="scientific">Mesobacterium hydrothermale</name>
    <dbReference type="NCBI Taxonomy" id="3111907"/>
    <lineage>
        <taxon>Bacteria</taxon>
        <taxon>Pseudomonadati</taxon>
        <taxon>Pseudomonadota</taxon>
        <taxon>Alphaproteobacteria</taxon>
        <taxon>Rhodobacterales</taxon>
        <taxon>Roseobacteraceae</taxon>
        <taxon>Mesobacterium</taxon>
    </lineage>
</organism>
<dbReference type="Pfam" id="PF00561">
    <property type="entry name" value="Abhydrolase_1"/>
    <property type="match status" value="1"/>
</dbReference>
<dbReference type="InterPro" id="IPR000073">
    <property type="entry name" value="AB_hydrolase_1"/>
</dbReference>
<protein>
    <submittedName>
        <fullName evidence="2">Alpha/beta hydrolase</fullName>
    </submittedName>
</protein>
<dbReference type="InterPro" id="IPR029058">
    <property type="entry name" value="AB_hydrolase_fold"/>
</dbReference>
<feature type="domain" description="AB hydrolase-1" evidence="1">
    <location>
        <begin position="62"/>
        <end position="294"/>
    </location>
</feature>
<dbReference type="EMBL" id="JAYLLH010000005">
    <property type="protein sequence ID" value="MEC3860702.1"/>
    <property type="molecule type" value="Genomic_DNA"/>
</dbReference>
<dbReference type="PANTHER" id="PTHR43194:SF2">
    <property type="entry name" value="PEROXISOMAL MEMBRANE PROTEIN LPX1"/>
    <property type="match status" value="1"/>
</dbReference>
<accession>A0ABU6HE12</accession>
<sequence>MTPDAALLWAAAAAGAVPALREALRKPMTEEVRRAAPGAFVDLPKGRTHYCWLGRQRGPIAVCVHGLTTPSFVWRGLARQLASLGFRVLIYDLYGRGYSDRPKEANTPAYFVKQLHDLLAALDVDGDITLFGYSMGGVIASGFAAKYPNMLRRLVLIAPAGMQTDLGRTAKFATEWPVVGDWVFHMAYPSVLKRGYRAEREVAKSVERLEEMQLAELTYRGYLRSVLSSLRYTLRHPIPAIHKQVALNGVPVAAIWGRDDTVIPIAGLGQLAQWNRKAHQEVIEGAGHGLVYTHTDELGDMIARLTGLRA</sequence>
<dbReference type="GO" id="GO:0016787">
    <property type="term" value="F:hydrolase activity"/>
    <property type="evidence" value="ECO:0007669"/>
    <property type="project" value="UniProtKB-KW"/>
</dbReference>
<comment type="caution">
    <text evidence="2">The sequence shown here is derived from an EMBL/GenBank/DDBJ whole genome shotgun (WGS) entry which is preliminary data.</text>
</comment>
<dbReference type="PRINTS" id="PR00111">
    <property type="entry name" value="ABHYDROLASE"/>
</dbReference>
<dbReference type="SUPFAM" id="SSF53474">
    <property type="entry name" value="alpha/beta-Hydrolases"/>
    <property type="match status" value="1"/>
</dbReference>
<keyword evidence="2" id="KW-0378">Hydrolase</keyword>
<proteinExistence type="predicted"/>
<name>A0ABU6HE12_9RHOB</name>
<dbReference type="InterPro" id="IPR050228">
    <property type="entry name" value="Carboxylesterase_BioH"/>
</dbReference>
<evidence type="ECO:0000259" key="1">
    <source>
        <dbReference type="Pfam" id="PF00561"/>
    </source>
</evidence>
<reference evidence="2 3" key="1">
    <citation type="submission" date="2024-01" db="EMBL/GenBank/DDBJ databases">
        <title>Mesobacterium rodlantinim sp. nov., isolated from shallow sea hydrothermal systems off Kueishantao Island.</title>
        <authorList>
            <person name="Su Z."/>
            <person name="Tang K."/>
        </authorList>
    </citation>
    <scope>NUCLEOTIDE SEQUENCE [LARGE SCALE GENOMIC DNA]</scope>
    <source>
        <strain evidence="2 3">TK19101</strain>
    </source>
</reference>
<evidence type="ECO:0000313" key="2">
    <source>
        <dbReference type="EMBL" id="MEC3860702.1"/>
    </source>
</evidence>